<feature type="region of interest" description="Disordered" evidence="5">
    <location>
        <begin position="1"/>
        <end position="165"/>
    </location>
</feature>
<dbReference type="GO" id="GO:0005737">
    <property type="term" value="C:cytoplasm"/>
    <property type="evidence" value="ECO:0007669"/>
    <property type="project" value="TreeGrafter"/>
</dbReference>
<dbReference type="GO" id="GO:0005634">
    <property type="term" value="C:nucleus"/>
    <property type="evidence" value="ECO:0007669"/>
    <property type="project" value="TreeGrafter"/>
</dbReference>
<evidence type="ECO:0000313" key="7">
    <source>
        <dbReference type="Proteomes" id="UP000799757"/>
    </source>
</evidence>
<dbReference type="PRINTS" id="PR01813">
    <property type="entry name" value="ANNEXINFUNGI"/>
</dbReference>
<name>A0A6A6XF07_9PLEO</name>
<comment type="similarity">
    <text evidence="1 4">Belongs to the annexin family.</text>
</comment>
<feature type="compositionally biased region" description="Low complexity" evidence="5">
    <location>
        <begin position="84"/>
        <end position="106"/>
    </location>
</feature>
<keyword evidence="7" id="KW-1185">Reference proteome</keyword>
<comment type="domain">
    <text evidence="4">A pair of annexin repeats may form one binding site for calcium and phospholipid.</text>
</comment>
<feature type="compositionally biased region" description="Low complexity" evidence="5">
    <location>
        <begin position="146"/>
        <end position="157"/>
    </location>
</feature>
<feature type="compositionally biased region" description="Pro residues" evidence="5">
    <location>
        <begin position="30"/>
        <end position="40"/>
    </location>
</feature>
<dbReference type="Pfam" id="PF00191">
    <property type="entry name" value="Annexin"/>
    <property type="match status" value="4"/>
</dbReference>
<proteinExistence type="inferred from homology"/>
<dbReference type="AlphaFoldDB" id="A0A6A6XF07"/>
<dbReference type="OrthoDB" id="37886at2759"/>
<dbReference type="GO" id="GO:0001786">
    <property type="term" value="F:phosphatidylserine binding"/>
    <property type="evidence" value="ECO:0007669"/>
    <property type="project" value="TreeGrafter"/>
</dbReference>
<evidence type="ECO:0000256" key="1">
    <source>
        <dbReference type="ARBA" id="ARBA00007831"/>
    </source>
</evidence>
<sequence>MSYYNQQPGGYPPQQGYPPAPPAQGYGQPQYPPSNSPYPPQQQGYNQPPPMNQQYPPQGYGPPPGQYPQQPPPGQYGQPPPPNAYGAPPAGQYGQPQYPPQQNYGSPAPPQQYPPAQQYPPQGQYGQAPPPQPYGQPAYGAPPPGQFGAPPIQQGFPSPGYGQQTAPIDVTQQVEALNKSFRGFGTDEKTLIKTIAKQDPIQMNTIREQYNQRLMSDVLKRIESETSGNFKTGLLTVFRGPLMGDCWALYEAMKGIGTKEAVLDDVLIGRSNADINAIKAEYQRLFKQSLESDLRGDLSAGTEQLFVMVVAARRNEETVPVIPQQVEADVTELQRATGSMISKDSAQTCQILTSRSDAQLRAITHAYAQRYHKSLESVVKSKFSGHMEKALLLLLARANNRAASDAVQLEETMAGLGTRDTLLIQRVVRAHWNPQHMAQVRAEFQKTYKKDLVKRIKGETSGDYERLLVALVE</sequence>
<dbReference type="InterPro" id="IPR009117">
    <property type="entry name" value="ANX14"/>
</dbReference>
<feature type="compositionally biased region" description="Low complexity" evidence="5">
    <location>
        <begin position="41"/>
        <end position="58"/>
    </location>
</feature>
<dbReference type="PRINTS" id="PR00196">
    <property type="entry name" value="ANNEXIN"/>
</dbReference>
<evidence type="ECO:0000256" key="3">
    <source>
        <dbReference type="ARBA" id="ARBA00023216"/>
    </source>
</evidence>
<dbReference type="InterPro" id="IPR001464">
    <property type="entry name" value="Annexin"/>
</dbReference>
<feature type="compositionally biased region" description="Pro residues" evidence="5">
    <location>
        <begin position="59"/>
        <end position="83"/>
    </location>
</feature>
<dbReference type="PANTHER" id="PTHR10502:SF102">
    <property type="entry name" value="ANNEXIN B11"/>
    <property type="match status" value="1"/>
</dbReference>
<evidence type="ECO:0000313" key="6">
    <source>
        <dbReference type="EMBL" id="KAF2795160.1"/>
    </source>
</evidence>
<reference evidence="6" key="1">
    <citation type="journal article" date="2020" name="Stud. Mycol.">
        <title>101 Dothideomycetes genomes: a test case for predicting lifestyles and emergence of pathogens.</title>
        <authorList>
            <person name="Haridas S."/>
            <person name="Albert R."/>
            <person name="Binder M."/>
            <person name="Bloem J."/>
            <person name="Labutti K."/>
            <person name="Salamov A."/>
            <person name="Andreopoulos B."/>
            <person name="Baker S."/>
            <person name="Barry K."/>
            <person name="Bills G."/>
            <person name="Bluhm B."/>
            <person name="Cannon C."/>
            <person name="Castanera R."/>
            <person name="Culley D."/>
            <person name="Daum C."/>
            <person name="Ezra D."/>
            <person name="Gonzalez J."/>
            <person name="Henrissat B."/>
            <person name="Kuo A."/>
            <person name="Liang C."/>
            <person name="Lipzen A."/>
            <person name="Lutzoni F."/>
            <person name="Magnuson J."/>
            <person name="Mondo S."/>
            <person name="Nolan M."/>
            <person name="Ohm R."/>
            <person name="Pangilinan J."/>
            <person name="Park H.-J."/>
            <person name="Ramirez L."/>
            <person name="Alfaro M."/>
            <person name="Sun H."/>
            <person name="Tritt A."/>
            <person name="Yoshinaga Y."/>
            <person name="Zwiers L.-H."/>
            <person name="Turgeon B."/>
            <person name="Goodwin S."/>
            <person name="Spatafora J."/>
            <person name="Crous P."/>
            <person name="Grigoriev I."/>
        </authorList>
    </citation>
    <scope>NUCLEOTIDE SEQUENCE</scope>
    <source>
        <strain evidence="6">CBS 109.77</strain>
    </source>
</reference>
<feature type="compositionally biased region" description="Pro residues" evidence="5">
    <location>
        <begin position="128"/>
        <end position="145"/>
    </location>
</feature>
<dbReference type="PANTHER" id="PTHR10502">
    <property type="entry name" value="ANNEXIN"/>
    <property type="match status" value="1"/>
</dbReference>
<dbReference type="EMBL" id="MU001867">
    <property type="protein sequence ID" value="KAF2795160.1"/>
    <property type="molecule type" value="Genomic_DNA"/>
</dbReference>
<dbReference type="PROSITE" id="PS51897">
    <property type="entry name" value="ANNEXIN_2"/>
    <property type="match status" value="4"/>
</dbReference>
<dbReference type="Gene3D" id="1.10.220.10">
    <property type="entry name" value="Annexin"/>
    <property type="match status" value="4"/>
</dbReference>
<evidence type="ECO:0000256" key="4">
    <source>
        <dbReference type="RuleBase" id="RU003540"/>
    </source>
</evidence>
<dbReference type="GO" id="GO:0012506">
    <property type="term" value="C:vesicle membrane"/>
    <property type="evidence" value="ECO:0007669"/>
    <property type="project" value="TreeGrafter"/>
</dbReference>
<feature type="compositionally biased region" description="Low complexity" evidence="5">
    <location>
        <begin position="1"/>
        <end position="14"/>
    </location>
</feature>
<dbReference type="GO" id="GO:0005886">
    <property type="term" value="C:plasma membrane"/>
    <property type="evidence" value="ECO:0007669"/>
    <property type="project" value="TreeGrafter"/>
</dbReference>
<keyword evidence="4" id="KW-0111">Calcium/phospholipid-binding</keyword>
<dbReference type="InterPro" id="IPR018502">
    <property type="entry name" value="Annexin_repeat"/>
</dbReference>
<dbReference type="SMART" id="SM00335">
    <property type="entry name" value="ANX"/>
    <property type="match status" value="4"/>
</dbReference>
<dbReference type="GO" id="GO:0005509">
    <property type="term" value="F:calcium ion binding"/>
    <property type="evidence" value="ECO:0007669"/>
    <property type="project" value="InterPro"/>
</dbReference>
<accession>A0A6A6XF07</accession>
<dbReference type="InterPro" id="IPR018252">
    <property type="entry name" value="Annexin_repeat_CS"/>
</dbReference>
<organism evidence="6 7">
    <name type="scientific">Melanomma pulvis-pyrius CBS 109.77</name>
    <dbReference type="NCBI Taxonomy" id="1314802"/>
    <lineage>
        <taxon>Eukaryota</taxon>
        <taxon>Fungi</taxon>
        <taxon>Dikarya</taxon>
        <taxon>Ascomycota</taxon>
        <taxon>Pezizomycotina</taxon>
        <taxon>Dothideomycetes</taxon>
        <taxon>Pleosporomycetidae</taxon>
        <taxon>Pleosporales</taxon>
        <taxon>Melanommataceae</taxon>
        <taxon>Melanomma</taxon>
    </lineage>
</organism>
<keyword evidence="4" id="KW-0106">Calcium</keyword>
<protein>
    <recommendedName>
        <fullName evidence="4">Annexin</fullName>
    </recommendedName>
</protein>
<dbReference type="PROSITE" id="PS00223">
    <property type="entry name" value="ANNEXIN_1"/>
    <property type="match status" value="1"/>
</dbReference>
<feature type="compositionally biased region" description="Low complexity" evidence="5">
    <location>
        <begin position="114"/>
        <end position="127"/>
    </location>
</feature>
<evidence type="ECO:0000256" key="5">
    <source>
        <dbReference type="SAM" id="MobiDB-lite"/>
    </source>
</evidence>
<gene>
    <name evidence="6" type="ORF">K505DRAFT_17287</name>
</gene>
<keyword evidence="2 4" id="KW-0677">Repeat</keyword>
<evidence type="ECO:0000256" key="2">
    <source>
        <dbReference type="ARBA" id="ARBA00022737"/>
    </source>
</evidence>
<dbReference type="GO" id="GO:0005544">
    <property type="term" value="F:calcium-dependent phospholipid binding"/>
    <property type="evidence" value="ECO:0007669"/>
    <property type="project" value="UniProtKB-KW"/>
</dbReference>
<dbReference type="InterPro" id="IPR037104">
    <property type="entry name" value="Annexin_sf"/>
</dbReference>
<dbReference type="Proteomes" id="UP000799757">
    <property type="component" value="Unassembled WGS sequence"/>
</dbReference>
<dbReference type="SUPFAM" id="SSF47874">
    <property type="entry name" value="Annexin"/>
    <property type="match status" value="1"/>
</dbReference>
<keyword evidence="3 4" id="KW-0041">Annexin</keyword>